<reference evidence="1" key="1">
    <citation type="submission" date="2018-11" db="EMBL/GenBank/DDBJ databases">
        <authorList>
            <consortium name="Pathogen Informatics"/>
        </authorList>
    </citation>
    <scope>NUCLEOTIDE SEQUENCE</scope>
</reference>
<organism evidence="1 2">
    <name type="scientific">Protopolystoma xenopodis</name>
    <dbReference type="NCBI Taxonomy" id="117903"/>
    <lineage>
        <taxon>Eukaryota</taxon>
        <taxon>Metazoa</taxon>
        <taxon>Spiralia</taxon>
        <taxon>Lophotrochozoa</taxon>
        <taxon>Platyhelminthes</taxon>
        <taxon>Monogenea</taxon>
        <taxon>Polyopisthocotylea</taxon>
        <taxon>Polystomatidea</taxon>
        <taxon>Polystomatidae</taxon>
        <taxon>Protopolystoma</taxon>
    </lineage>
</organism>
<dbReference type="EMBL" id="CAAALY010031327">
    <property type="protein sequence ID" value="VEL17155.1"/>
    <property type="molecule type" value="Genomic_DNA"/>
</dbReference>
<accession>A0A3S5ACC8</accession>
<evidence type="ECO:0000313" key="2">
    <source>
        <dbReference type="Proteomes" id="UP000784294"/>
    </source>
</evidence>
<evidence type="ECO:0000313" key="1">
    <source>
        <dbReference type="EMBL" id="VEL17155.1"/>
    </source>
</evidence>
<gene>
    <name evidence="1" type="ORF">PXEA_LOCUS10595</name>
</gene>
<sequence length="204" mass="22143">MSTLLSGVGRTWVALRADDPKNQPELSRAVKPLLDSLVIRLATLGSNIQRQRICASVTQNKSSGIAGPPGPISPLLSPNMRAQLNSNVFFPLLACIDPWALGQSRLGLKPLSARELLRQLINSYLAENQASAAGAEIPLPKLLRQHLNVFNSQLPKNVSQPRTGTESGYQTTPFSLYIPLVKPALAGTSRLASIKRKFRQISQS</sequence>
<comment type="caution">
    <text evidence="1">The sequence shown here is derived from an EMBL/GenBank/DDBJ whole genome shotgun (WGS) entry which is preliminary data.</text>
</comment>
<protein>
    <submittedName>
        <fullName evidence="1">Uncharacterized protein</fullName>
    </submittedName>
</protein>
<dbReference type="OrthoDB" id="6233793at2759"/>
<dbReference type="Proteomes" id="UP000784294">
    <property type="component" value="Unassembled WGS sequence"/>
</dbReference>
<name>A0A3S5ACC8_9PLAT</name>
<keyword evidence="2" id="KW-1185">Reference proteome</keyword>
<proteinExistence type="predicted"/>
<dbReference type="AlphaFoldDB" id="A0A3S5ACC8"/>